<gene>
    <name evidence="3" type="ORF">SEV965_LOCUS3504</name>
</gene>
<dbReference type="PANTHER" id="PTHR15588:SF9">
    <property type="entry name" value="U6 SNRNA-ASSOCIATED SM-LIKE PROTEIN LSM8"/>
    <property type="match status" value="1"/>
</dbReference>
<proteinExistence type="predicted"/>
<dbReference type="GO" id="GO:0000398">
    <property type="term" value="P:mRNA splicing, via spliceosome"/>
    <property type="evidence" value="ECO:0007669"/>
    <property type="project" value="TreeGrafter"/>
</dbReference>
<organism evidence="3 4">
    <name type="scientific">Rotaria sordida</name>
    <dbReference type="NCBI Taxonomy" id="392033"/>
    <lineage>
        <taxon>Eukaryota</taxon>
        <taxon>Metazoa</taxon>
        <taxon>Spiralia</taxon>
        <taxon>Gnathifera</taxon>
        <taxon>Rotifera</taxon>
        <taxon>Eurotatoria</taxon>
        <taxon>Bdelloidea</taxon>
        <taxon>Philodinida</taxon>
        <taxon>Philodinidae</taxon>
        <taxon>Rotaria</taxon>
    </lineage>
</organism>
<accession>A0A813WRJ3</accession>
<reference evidence="3" key="1">
    <citation type="submission" date="2021-02" db="EMBL/GenBank/DDBJ databases">
        <authorList>
            <person name="Nowell W R."/>
        </authorList>
    </citation>
    <scope>NUCLEOTIDE SEQUENCE</scope>
</reference>
<evidence type="ECO:0000313" key="4">
    <source>
        <dbReference type="Proteomes" id="UP000663889"/>
    </source>
</evidence>
<sequence>MRFYNDEIILSLLSRMSNLERLDLYIIFDCQTTFIDGNYLKKNILNSMTKLNEFHFSITSHISNVMKLNLPSKKDIQQTFIHFQTKNIIYVDYFPESKKGLCHIYSYPSKMIYYGDITNQFPGGLYEYLSVLIKLFSISYNCLIANDSHQRVFSSTNGVEQILLGLYIVGGDNDALIDEIDEKLDNNIDFFRIRTDPLQAAKT</sequence>
<dbReference type="InterPro" id="IPR044642">
    <property type="entry name" value="PTHR15588"/>
</dbReference>
<dbReference type="GO" id="GO:0005688">
    <property type="term" value="C:U6 snRNP"/>
    <property type="evidence" value="ECO:0007669"/>
    <property type="project" value="TreeGrafter"/>
</dbReference>
<evidence type="ECO:0000256" key="2">
    <source>
        <dbReference type="ARBA" id="ARBA00023274"/>
    </source>
</evidence>
<dbReference type="GO" id="GO:0046540">
    <property type="term" value="C:U4/U6 x U5 tri-snRNP complex"/>
    <property type="evidence" value="ECO:0007669"/>
    <property type="project" value="TreeGrafter"/>
</dbReference>
<name>A0A813WRJ3_9BILA</name>
<dbReference type="GO" id="GO:0071011">
    <property type="term" value="C:precatalytic spliceosome"/>
    <property type="evidence" value="ECO:0007669"/>
    <property type="project" value="TreeGrafter"/>
</dbReference>
<keyword evidence="1" id="KW-0694">RNA-binding</keyword>
<comment type="caution">
    <text evidence="3">The sequence shown here is derived from an EMBL/GenBank/DDBJ whole genome shotgun (WGS) entry which is preliminary data.</text>
</comment>
<dbReference type="GO" id="GO:0003729">
    <property type="term" value="F:mRNA binding"/>
    <property type="evidence" value="ECO:0007669"/>
    <property type="project" value="TreeGrafter"/>
</dbReference>
<keyword evidence="2" id="KW-0687">Ribonucleoprotein</keyword>
<evidence type="ECO:0000313" key="3">
    <source>
        <dbReference type="EMBL" id="CAF0858775.1"/>
    </source>
</evidence>
<dbReference type="PANTHER" id="PTHR15588">
    <property type="entry name" value="LSM1"/>
    <property type="match status" value="1"/>
</dbReference>
<dbReference type="EMBL" id="CAJNOU010000090">
    <property type="protein sequence ID" value="CAF0858775.1"/>
    <property type="molecule type" value="Genomic_DNA"/>
</dbReference>
<dbReference type="Proteomes" id="UP000663889">
    <property type="component" value="Unassembled WGS sequence"/>
</dbReference>
<dbReference type="AlphaFoldDB" id="A0A813WRJ3"/>
<protein>
    <submittedName>
        <fullName evidence="3">Uncharacterized protein</fullName>
    </submittedName>
</protein>
<evidence type="ECO:0000256" key="1">
    <source>
        <dbReference type="ARBA" id="ARBA00022884"/>
    </source>
</evidence>